<dbReference type="AlphaFoldDB" id="I6YX25"/>
<dbReference type="OrthoDB" id="9812585at2"/>
<dbReference type="InterPro" id="IPR053154">
    <property type="entry name" value="c-di-AMP_regulator"/>
</dbReference>
<dbReference type="Gene3D" id="2.170.120.30">
    <property type="match status" value="2"/>
</dbReference>
<dbReference type="KEGG" id="mro:MROS_1900"/>
<accession>I6YX25</accession>
<sequence length="303" mass="34073">MKNKLLPIISVVIISIVLWGSIALSEDYICGINAPVELSDLPQQYAPFFLSGESVYVRLKGKGWELAKICMGGEHKFYVSSPQSKGRHTMNLKNEFENNPWIGSSVSVVEIIPSEIKLRIEDRVTKKAPVEKNFKISFAQGFGLASEVEFIPDSVVVSGPESILKNVESVKTDTIKFENVNESQEGEVDLLLVNGIEYSTDRCKFKFDVEKIIVLEFKDIPVKILNTPPDKELLIFPVKINVILRGGLNKLGRLSKEDIKVFADYRDALGDDEEMLVPRIIIPKYTELVGAVPSKLKYIIRER</sequence>
<dbReference type="Proteomes" id="UP000009011">
    <property type="component" value="Chromosome"/>
</dbReference>
<gene>
    <name evidence="1" type="ordered locus">MROS_1900</name>
</gene>
<proteinExistence type="predicted"/>
<keyword evidence="2" id="KW-1185">Reference proteome</keyword>
<dbReference type="InterPro" id="IPR012505">
    <property type="entry name" value="YbbR"/>
</dbReference>
<dbReference type="eggNOG" id="COG4856">
    <property type="taxonomic scope" value="Bacteria"/>
</dbReference>
<organism evidence="1 2">
    <name type="scientific">Melioribacter roseus (strain DSM 23840 / JCM 17771 / VKM B-2668 / P3M-2)</name>
    <dbReference type="NCBI Taxonomy" id="1191523"/>
    <lineage>
        <taxon>Bacteria</taxon>
        <taxon>Pseudomonadati</taxon>
        <taxon>Ignavibacteriota</taxon>
        <taxon>Ignavibacteria</taxon>
        <taxon>Ignavibacteriales</taxon>
        <taxon>Melioribacteraceae</taxon>
        <taxon>Melioribacter</taxon>
    </lineage>
</organism>
<dbReference type="STRING" id="1191523.MROS_1900"/>
<dbReference type="RefSeq" id="WP_014856564.1">
    <property type="nucleotide sequence ID" value="NC_018178.1"/>
</dbReference>
<dbReference type="Gene3D" id="2.170.120.40">
    <property type="entry name" value="YbbR-like domain"/>
    <property type="match status" value="1"/>
</dbReference>
<evidence type="ECO:0000313" key="2">
    <source>
        <dbReference type="Proteomes" id="UP000009011"/>
    </source>
</evidence>
<dbReference type="Pfam" id="PF07949">
    <property type="entry name" value="YbbR"/>
    <property type="match status" value="1"/>
</dbReference>
<reference evidence="1 2" key="1">
    <citation type="journal article" date="2013" name="PLoS ONE">
        <title>Genomic analysis of Melioribacter roseus, facultatively anaerobic organotrophic bacterium representing a novel deep lineage within Bacteriodetes/Chlorobi group.</title>
        <authorList>
            <person name="Kadnikov V.V."/>
            <person name="Mardanov A.V."/>
            <person name="Podosokorskaya O.A."/>
            <person name="Gavrilov S.N."/>
            <person name="Kublanov I.V."/>
            <person name="Beletsky A.V."/>
            <person name="Bonch-Osmolovskaya E.A."/>
            <person name="Ravin N.V."/>
        </authorList>
    </citation>
    <scope>NUCLEOTIDE SEQUENCE [LARGE SCALE GENOMIC DNA]</scope>
    <source>
        <strain evidence="2">JCM 17771 / P3M-2</strain>
    </source>
</reference>
<protein>
    <submittedName>
        <fullName evidence="1">YbbR family protein</fullName>
    </submittedName>
</protein>
<name>I6YX25_MELRP</name>
<dbReference type="PATRIC" id="fig|1191523.3.peg.2012"/>
<dbReference type="HOGENOM" id="CLU_917675_0_0_10"/>
<dbReference type="EMBL" id="CP003557">
    <property type="protein sequence ID" value="AFN75132.1"/>
    <property type="molecule type" value="Genomic_DNA"/>
</dbReference>
<evidence type="ECO:0000313" key="1">
    <source>
        <dbReference type="EMBL" id="AFN75132.1"/>
    </source>
</evidence>
<dbReference type="PANTHER" id="PTHR37804:SF1">
    <property type="entry name" value="CDAA REGULATORY PROTEIN CDAR"/>
    <property type="match status" value="1"/>
</dbReference>
<dbReference type="PANTHER" id="PTHR37804">
    <property type="entry name" value="CDAA REGULATORY PROTEIN CDAR"/>
    <property type="match status" value="1"/>
</dbReference>